<dbReference type="HOGENOM" id="CLU_1445262_0_0_10"/>
<organism evidence="1">
    <name type="scientific">Chlorobium chlorochromatii (strain CaD3)</name>
    <dbReference type="NCBI Taxonomy" id="340177"/>
    <lineage>
        <taxon>Bacteria</taxon>
        <taxon>Pseudomonadati</taxon>
        <taxon>Chlorobiota</taxon>
        <taxon>Chlorobiia</taxon>
        <taxon>Chlorobiales</taxon>
        <taxon>Chlorobiaceae</taxon>
        <taxon>Chlorobium/Pelodictyon group</taxon>
        <taxon>Chlorobium</taxon>
    </lineage>
</organism>
<gene>
    <name evidence="1" type="ordered locus">Cag_0933</name>
</gene>
<accession>Q3AS29</accession>
<dbReference type="STRING" id="340177.Cag_0933"/>
<proteinExistence type="predicted"/>
<evidence type="ECO:0000313" key="1">
    <source>
        <dbReference type="EMBL" id="ABB28196.1"/>
    </source>
</evidence>
<dbReference type="eggNOG" id="COG2812">
    <property type="taxonomic scope" value="Bacteria"/>
</dbReference>
<sequence>MGAWQHKLANFATQPHFKPPTAPVPTQADASHASTVTTPIVAMPSTITLEALKVEWQQFLEHLTHHGHTVLATHLQSCELASCSATGLVELACCRKFSCEEVQQERDMLQQEMVRFYQQPLQLRIRYDAAKDACTKEKSRFTLFQELSQQNEVIRFIVQEFGGELMY</sequence>
<reference evidence="1" key="1">
    <citation type="submission" date="2005-08" db="EMBL/GenBank/DDBJ databases">
        <title>Complete sequence of Chlorobium chlorochromatii CaD3.</title>
        <authorList>
            <person name="Copeland A."/>
            <person name="Lucas S."/>
            <person name="Lapidus A."/>
            <person name="Barry K."/>
            <person name="Detter J.C."/>
            <person name="Glavina T."/>
            <person name="Hammon N."/>
            <person name="Israni S."/>
            <person name="Pitluck S."/>
            <person name="Bryant D."/>
            <person name="Schmutz J."/>
            <person name="Larimer F."/>
            <person name="Land M."/>
            <person name="Kyrpides N."/>
            <person name="Ivanova N."/>
            <person name="Richardson P."/>
        </authorList>
    </citation>
    <scope>NUCLEOTIDE SEQUENCE [LARGE SCALE GENOMIC DNA]</scope>
    <source>
        <strain evidence="1">CaD3</strain>
    </source>
</reference>
<dbReference type="EMBL" id="CP000108">
    <property type="protein sequence ID" value="ABB28196.1"/>
    <property type="molecule type" value="Genomic_DNA"/>
</dbReference>
<protein>
    <submittedName>
        <fullName evidence="1">DNA polymerase III, gamma/tau subunit</fullName>
    </submittedName>
</protein>
<name>Q3AS29_CHLCH</name>
<dbReference type="AlphaFoldDB" id="Q3AS29"/>
<dbReference type="KEGG" id="cch:Cag_0933"/>